<dbReference type="EMBL" id="ASGP02000001">
    <property type="protein sequence ID" value="KAH9529325.1"/>
    <property type="molecule type" value="Genomic_DNA"/>
</dbReference>
<organism evidence="1 2">
    <name type="scientific">Dermatophagoides farinae</name>
    <name type="common">American house dust mite</name>
    <dbReference type="NCBI Taxonomy" id="6954"/>
    <lineage>
        <taxon>Eukaryota</taxon>
        <taxon>Metazoa</taxon>
        <taxon>Ecdysozoa</taxon>
        <taxon>Arthropoda</taxon>
        <taxon>Chelicerata</taxon>
        <taxon>Arachnida</taxon>
        <taxon>Acari</taxon>
        <taxon>Acariformes</taxon>
        <taxon>Sarcoptiformes</taxon>
        <taxon>Astigmata</taxon>
        <taxon>Psoroptidia</taxon>
        <taxon>Analgoidea</taxon>
        <taxon>Pyroglyphidae</taxon>
        <taxon>Dermatophagoidinae</taxon>
        <taxon>Dermatophagoides</taxon>
    </lineage>
</organism>
<gene>
    <name evidence="1" type="ORF">DERF_003215</name>
</gene>
<reference evidence="1" key="2">
    <citation type="journal article" date="2022" name="Res Sq">
        <title>Comparative Genomics Reveals Insights into the Divergent Evolution of Astigmatic Mites and Household Pest Adaptations.</title>
        <authorList>
            <person name="Xiong Q."/>
            <person name="Wan A.T.-Y."/>
            <person name="Liu X.-Y."/>
            <person name="Fung C.S.-H."/>
            <person name="Xiao X."/>
            <person name="Malainual N."/>
            <person name="Hou J."/>
            <person name="Wang L."/>
            <person name="Wang M."/>
            <person name="Yang K."/>
            <person name="Cui Y."/>
            <person name="Leung E."/>
            <person name="Nong W."/>
            <person name="Shin S.-K."/>
            <person name="Au S."/>
            <person name="Jeong K.Y."/>
            <person name="Chew F.T."/>
            <person name="Hui J."/>
            <person name="Leung T.F."/>
            <person name="Tungtrongchitr A."/>
            <person name="Zhong N."/>
            <person name="Liu Z."/>
            <person name="Tsui S."/>
        </authorList>
    </citation>
    <scope>NUCLEOTIDE SEQUENCE</scope>
    <source>
        <strain evidence="1">Derf</strain>
        <tissue evidence="1">Whole organism</tissue>
    </source>
</reference>
<reference evidence="1" key="1">
    <citation type="submission" date="2013-05" db="EMBL/GenBank/DDBJ databases">
        <authorList>
            <person name="Yim A.K.Y."/>
            <person name="Chan T.F."/>
            <person name="Ji K.M."/>
            <person name="Liu X.Y."/>
            <person name="Zhou J.W."/>
            <person name="Li R.Q."/>
            <person name="Yang K.Y."/>
            <person name="Li J."/>
            <person name="Li M."/>
            <person name="Law P.T.W."/>
            <person name="Wu Y.L."/>
            <person name="Cai Z.L."/>
            <person name="Qin H."/>
            <person name="Bao Y."/>
            <person name="Leung R.K.K."/>
            <person name="Ng P.K.S."/>
            <person name="Zou J."/>
            <person name="Zhong X.J."/>
            <person name="Ran P.X."/>
            <person name="Zhong N.S."/>
            <person name="Liu Z.G."/>
            <person name="Tsui S.K.W."/>
        </authorList>
    </citation>
    <scope>NUCLEOTIDE SEQUENCE</scope>
    <source>
        <strain evidence="1">Derf</strain>
        <tissue evidence="1">Whole organism</tissue>
    </source>
</reference>
<comment type="caution">
    <text evidence="1">The sequence shown here is derived from an EMBL/GenBank/DDBJ whole genome shotgun (WGS) entry which is preliminary data.</text>
</comment>
<protein>
    <submittedName>
        <fullName evidence="1">Uncharacterized protein</fullName>
    </submittedName>
</protein>
<sequence length="78" mass="8827">MIKTNHNLFFSCRINGDLGIVTSTYTRNPGLSLELTPTNKKKQTNSKRALYLRNRDDDDDDDNSCSILTEFVIGKKCA</sequence>
<keyword evidence="2" id="KW-1185">Reference proteome</keyword>
<evidence type="ECO:0000313" key="2">
    <source>
        <dbReference type="Proteomes" id="UP000790347"/>
    </source>
</evidence>
<dbReference type="Proteomes" id="UP000790347">
    <property type="component" value="Unassembled WGS sequence"/>
</dbReference>
<proteinExistence type="predicted"/>
<accession>A0A922IDU1</accession>
<name>A0A922IDU1_DERFA</name>
<dbReference type="AlphaFoldDB" id="A0A922IDU1"/>
<evidence type="ECO:0000313" key="1">
    <source>
        <dbReference type="EMBL" id="KAH9529325.1"/>
    </source>
</evidence>